<dbReference type="Proteomes" id="UP000235672">
    <property type="component" value="Unassembled WGS sequence"/>
</dbReference>
<evidence type="ECO:0000313" key="3">
    <source>
        <dbReference type="EMBL" id="PMD25881.1"/>
    </source>
</evidence>
<feature type="region of interest" description="Disordered" evidence="2">
    <location>
        <begin position="166"/>
        <end position="194"/>
    </location>
</feature>
<evidence type="ECO:0000256" key="2">
    <source>
        <dbReference type="SAM" id="MobiDB-lite"/>
    </source>
</evidence>
<sequence length="1018" mass="114616">MSARFRTSSLFSRKYDWIFCESIKPQRPRALHSLKLNEALLRMRKVLDKFRPAGRRRLRISKVATGAAKLPISKIPTKPGSKAVKARIHGVAVDAPFRLPQFVRPLKGGSRLGTYEERISGNVSQDGGKREVLTGEFEGLNKIPYTVRRLSLTEKPAAPVRLARRARVREEQLRRASAKRDSSTEPPATPEPQEVRIWRYQTREEDPHKQTFRIVKHLAKDPDNPPTFLPGRRRRLRGAATTATKALTSIAEAQNLRVLRYRTRKADPNKLVPILKAPTSLRIRKIGGPLNVEKLPEAPPKPKPVAKKPLQSRLKPAKSAIPLQPLRKLPQPDAPVKSLNLEQAQGPTGAIAEPAEPLERIDRNQVRYAGMDPKSLNRLSGSAKARFSKHELKNLAEALRREELGKGSEKVAAEKHSLQAIPPETSPSTENAKQNVIRKVALAETRKPIVGPIEEPVPPLKIRKHLSVAFKDQPFEKPEAQKVAEQDRVEKLKGNLRVAPGPKIVKYGSIRLRKHISERETFAQPLIDLQDSRFEQPVMISRLEPFTIPNLVSAANPPPPTTSRRVMGSDYSVPDGEVRPVTIQQPENPVLWKVAKTVSKQDEKKAKKLEKKLQKKAKKLEKEVAKTVAKKFGKKVEKIVAKKVGKTVAKKVATSPKTPQQPVIVRRAMGFDSVPEGKGRPLTIKRPENLVVQKVATSLKELLDPREKPTDSPLIRAYMSTPQYPIPPEKPTDSPLIRAYVSTSQYPMPTEETKMFSELEPEREPIKESPPATTEHWNPTERVEHAVEAASSKRLQRESWLTRKGDMRLAISLLFSSRSMANVQRLRFKYNPNKEKFANFKVLRRLEIGRYNEYATMLASFVQTWQPFTVKLNEPGHSKDKRSGFKVGLKLEFEKLEQLEKALLESVKSYLGTTEVDRRNTRDNDELGLMVIDGKIKEAQDAAQLEELLKKEHAEGLGSLRAEGLVLHGYAKGGDSLFPPPKEFLFPGVERTSQKREARAVTLPLGRDSMPRAKSESL</sequence>
<dbReference type="AlphaFoldDB" id="A0A2J6QHZ3"/>
<organism evidence="3 4">
    <name type="scientific">Hyaloscypha hepaticicola</name>
    <dbReference type="NCBI Taxonomy" id="2082293"/>
    <lineage>
        <taxon>Eukaryota</taxon>
        <taxon>Fungi</taxon>
        <taxon>Dikarya</taxon>
        <taxon>Ascomycota</taxon>
        <taxon>Pezizomycotina</taxon>
        <taxon>Leotiomycetes</taxon>
        <taxon>Helotiales</taxon>
        <taxon>Hyaloscyphaceae</taxon>
        <taxon>Hyaloscypha</taxon>
    </lineage>
</organism>
<keyword evidence="1" id="KW-0175">Coiled coil</keyword>
<proteinExistence type="predicted"/>
<dbReference type="OrthoDB" id="3549077at2759"/>
<dbReference type="EMBL" id="KZ613469">
    <property type="protein sequence ID" value="PMD25881.1"/>
    <property type="molecule type" value="Genomic_DNA"/>
</dbReference>
<feature type="compositionally biased region" description="Basic and acidic residues" evidence="2">
    <location>
        <begin position="168"/>
        <end position="183"/>
    </location>
</feature>
<keyword evidence="4" id="KW-1185">Reference proteome</keyword>
<feature type="region of interest" description="Disordered" evidence="2">
    <location>
        <begin position="291"/>
        <end position="334"/>
    </location>
</feature>
<feature type="coiled-coil region" evidence="1">
    <location>
        <begin position="599"/>
        <end position="630"/>
    </location>
</feature>
<protein>
    <submittedName>
        <fullName evidence="3">Uncharacterized protein</fullName>
    </submittedName>
</protein>
<reference evidence="3 4" key="1">
    <citation type="submission" date="2016-05" db="EMBL/GenBank/DDBJ databases">
        <title>A degradative enzymes factory behind the ericoid mycorrhizal symbiosis.</title>
        <authorList>
            <consortium name="DOE Joint Genome Institute"/>
            <person name="Martino E."/>
            <person name="Morin E."/>
            <person name="Grelet G."/>
            <person name="Kuo A."/>
            <person name="Kohler A."/>
            <person name="Daghino S."/>
            <person name="Barry K."/>
            <person name="Choi C."/>
            <person name="Cichocki N."/>
            <person name="Clum A."/>
            <person name="Copeland A."/>
            <person name="Hainaut M."/>
            <person name="Haridas S."/>
            <person name="Labutti K."/>
            <person name="Lindquist E."/>
            <person name="Lipzen A."/>
            <person name="Khouja H.-R."/>
            <person name="Murat C."/>
            <person name="Ohm R."/>
            <person name="Olson A."/>
            <person name="Spatafora J."/>
            <person name="Veneault-Fourrey C."/>
            <person name="Henrissat B."/>
            <person name="Grigoriev I."/>
            <person name="Martin F."/>
            <person name="Perotto S."/>
        </authorList>
    </citation>
    <scope>NUCLEOTIDE SEQUENCE [LARGE SCALE GENOMIC DNA]</scope>
    <source>
        <strain evidence="3 4">UAMH 7357</strain>
    </source>
</reference>
<name>A0A2J6QHZ3_9HELO</name>
<evidence type="ECO:0000256" key="1">
    <source>
        <dbReference type="SAM" id="Coils"/>
    </source>
</evidence>
<feature type="region of interest" description="Disordered" evidence="2">
    <location>
        <begin position="406"/>
        <end position="433"/>
    </location>
</feature>
<feature type="compositionally biased region" description="Basic and acidic residues" evidence="2">
    <location>
        <begin position="406"/>
        <end position="417"/>
    </location>
</feature>
<gene>
    <name evidence="3" type="ORF">NA56DRAFT_388396</name>
</gene>
<evidence type="ECO:0000313" key="4">
    <source>
        <dbReference type="Proteomes" id="UP000235672"/>
    </source>
</evidence>
<accession>A0A2J6QHZ3</accession>